<proteinExistence type="predicted"/>
<dbReference type="InterPro" id="IPR009057">
    <property type="entry name" value="Homeodomain-like_sf"/>
</dbReference>
<dbReference type="InterPro" id="IPR001647">
    <property type="entry name" value="HTH_TetR"/>
</dbReference>
<feature type="DNA-binding region" description="H-T-H motif" evidence="6">
    <location>
        <begin position="50"/>
        <end position="69"/>
    </location>
</feature>
<comment type="caution">
    <text evidence="8">The sequence shown here is derived from an EMBL/GenBank/DDBJ whole genome shotgun (WGS) entry which is preliminary data.</text>
</comment>
<reference evidence="8 9" key="1">
    <citation type="submission" date="2020-08" db="EMBL/GenBank/DDBJ databases">
        <title>Genomic Encyclopedia of Type Strains, Phase IV (KMG-IV): sequencing the most valuable type-strain genomes for metagenomic binning, comparative biology and taxonomic classification.</title>
        <authorList>
            <person name="Goeker M."/>
        </authorList>
    </citation>
    <scope>NUCLEOTIDE SEQUENCE [LARGE SCALE GENOMIC DNA]</scope>
    <source>
        <strain evidence="8 9">DSM 22336</strain>
    </source>
</reference>
<dbReference type="PRINTS" id="PR00400">
    <property type="entry name" value="TETREPRESSOR"/>
</dbReference>
<gene>
    <name evidence="8" type="ORF">FHS77_001571</name>
</gene>
<keyword evidence="5" id="KW-0804">Transcription</keyword>
<dbReference type="Proteomes" id="UP000555393">
    <property type="component" value="Unassembled WGS sequence"/>
</dbReference>
<evidence type="ECO:0000256" key="2">
    <source>
        <dbReference type="ARBA" id="ARBA00022491"/>
    </source>
</evidence>
<accession>A0A841LSE8</accession>
<protein>
    <submittedName>
        <fullName evidence="8">AcrR family transcriptional regulator</fullName>
    </submittedName>
</protein>
<dbReference type="PANTHER" id="PTHR30055">
    <property type="entry name" value="HTH-TYPE TRANSCRIPTIONAL REGULATOR RUTR"/>
    <property type="match status" value="1"/>
</dbReference>
<evidence type="ECO:0000256" key="6">
    <source>
        <dbReference type="PROSITE-ProRule" id="PRU00335"/>
    </source>
</evidence>
<name>A0A841LSE8_9HYPH</name>
<evidence type="ECO:0000313" key="9">
    <source>
        <dbReference type="Proteomes" id="UP000555393"/>
    </source>
</evidence>
<evidence type="ECO:0000256" key="3">
    <source>
        <dbReference type="ARBA" id="ARBA00023015"/>
    </source>
</evidence>
<evidence type="ECO:0000259" key="7">
    <source>
        <dbReference type="PROSITE" id="PS50977"/>
    </source>
</evidence>
<dbReference type="InterPro" id="IPR036271">
    <property type="entry name" value="Tet_transcr_reg_TetR-rel_C_sf"/>
</dbReference>
<dbReference type="InterPro" id="IPR050109">
    <property type="entry name" value="HTH-type_TetR-like_transc_reg"/>
</dbReference>
<dbReference type="AlphaFoldDB" id="A0A841LSE8"/>
<dbReference type="Gene3D" id="1.10.10.60">
    <property type="entry name" value="Homeodomain-like"/>
    <property type="match status" value="1"/>
</dbReference>
<dbReference type="SUPFAM" id="SSF48498">
    <property type="entry name" value="Tetracyclin repressor-like, C-terminal domain"/>
    <property type="match status" value="1"/>
</dbReference>
<keyword evidence="4 6" id="KW-0238">DNA-binding</keyword>
<keyword evidence="9" id="KW-1185">Reference proteome</keyword>
<sequence>MAEKSDKTKTGQSVWLKPVKPAPEMPALSKERILDAALEILDQQGLVGLTMRKLAQHLNAGAASLYWHVETRDDVLELALDAVLSDIIYPLESDDWQVTLIAYMHEWRRILLRHHWAPALIGFRPFIGPNALERSEYLRRILMHSGLEATDIIQAGYTLSNFMIGSVVTQIAWQNGGADNARPQIKEFMQAQTAKYPLLASQIAYDSSDWDASYIKGLNWIIRSLSQV</sequence>
<dbReference type="PANTHER" id="PTHR30055:SF151">
    <property type="entry name" value="TRANSCRIPTIONAL REGULATORY PROTEIN"/>
    <property type="match status" value="1"/>
</dbReference>
<feature type="domain" description="HTH tetR-type" evidence="7">
    <location>
        <begin position="27"/>
        <end position="87"/>
    </location>
</feature>
<keyword evidence="2" id="KW-0678">Repressor</keyword>
<dbReference type="InterPro" id="IPR004111">
    <property type="entry name" value="Repressor_TetR_C"/>
</dbReference>
<organism evidence="8 9">
    <name type="scientific">Paenochrobactrum gallinarii</name>
    <dbReference type="NCBI Taxonomy" id="643673"/>
    <lineage>
        <taxon>Bacteria</taxon>
        <taxon>Pseudomonadati</taxon>
        <taxon>Pseudomonadota</taxon>
        <taxon>Alphaproteobacteria</taxon>
        <taxon>Hyphomicrobiales</taxon>
        <taxon>Brucellaceae</taxon>
        <taxon>Paenochrobactrum</taxon>
    </lineage>
</organism>
<dbReference type="GO" id="GO:0003700">
    <property type="term" value="F:DNA-binding transcription factor activity"/>
    <property type="evidence" value="ECO:0007669"/>
    <property type="project" value="TreeGrafter"/>
</dbReference>
<dbReference type="GO" id="GO:0045892">
    <property type="term" value="P:negative regulation of DNA-templated transcription"/>
    <property type="evidence" value="ECO:0007669"/>
    <property type="project" value="InterPro"/>
</dbReference>
<evidence type="ECO:0000256" key="1">
    <source>
        <dbReference type="ARBA" id="ARBA00002856"/>
    </source>
</evidence>
<evidence type="ECO:0000313" key="8">
    <source>
        <dbReference type="EMBL" id="MBB6261023.1"/>
    </source>
</evidence>
<dbReference type="Gene3D" id="1.10.357.10">
    <property type="entry name" value="Tetracycline Repressor, domain 2"/>
    <property type="match status" value="1"/>
</dbReference>
<dbReference type="PROSITE" id="PS50977">
    <property type="entry name" value="HTH_TETR_2"/>
    <property type="match status" value="1"/>
</dbReference>
<dbReference type="GO" id="GO:0000976">
    <property type="term" value="F:transcription cis-regulatory region binding"/>
    <property type="evidence" value="ECO:0007669"/>
    <property type="project" value="TreeGrafter"/>
</dbReference>
<dbReference type="RefSeq" id="WP_184221997.1">
    <property type="nucleotide sequence ID" value="NZ_JACIIU010000005.1"/>
</dbReference>
<evidence type="ECO:0000256" key="4">
    <source>
        <dbReference type="ARBA" id="ARBA00023125"/>
    </source>
</evidence>
<dbReference type="Pfam" id="PF02909">
    <property type="entry name" value="TetR_C_1"/>
    <property type="match status" value="1"/>
</dbReference>
<dbReference type="SUPFAM" id="SSF46689">
    <property type="entry name" value="Homeodomain-like"/>
    <property type="match status" value="1"/>
</dbReference>
<dbReference type="InterPro" id="IPR003012">
    <property type="entry name" value="Tet_transcr_reg_TetR"/>
</dbReference>
<evidence type="ECO:0000256" key="5">
    <source>
        <dbReference type="ARBA" id="ARBA00023163"/>
    </source>
</evidence>
<dbReference type="GO" id="GO:0046677">
    <property type="term" value="P:response to antibiotic"/>
    <property type="evidence" value="ECO:0007669"/>
    <property type="project" value="InterPro"/>
</dbReference>
<dbReference type="Pfam" id="PF00440">
    <property type="entry name" value="TetR_N"/>
    <property type="match status" value="1"/>
</dbReference>
<comment type="function">
    <text evidence="1">TetR is the repressor of the tetracycline resistance element; its N-terminal region forms a helix-turn-helix structure and binds DNA. Binding of tetracycline to TetR reduces the repressor affinity for the tetracycline resistance gene (tetA) promoter operator sites.</text>
</comment>
<dbReference type="EMBL" id="JACIIU010000005">
    <property type="protein sequence ID" value="MBB6261023.1"/>
    <property type="molecule type" value="Genomic_DNA"/>
</dbReference>
<keyword evidence="3" id="KW-0805">Transcription regulation</keyword>
<dbReference type="PRINTS" id="PR00455">
    <property type="entry name" value="HTHTETR"/>
</dbReference>